<gene>
    <name evidence="1" type="ORF">TRFO_18217</name>
</gene>
<proteinExistence type="predicted"/>
<evidence type="ECO:0000313" key="2">
    <source>
        <dbReference type="Proteomes" id="UP000179807"/>
    </source>
</evidence>
<dbReference type="RefSeq" id="XP_068365168.1">
    <property type="nucleotide sequence ID" value="XM_068500042.1"/>
</dbReference>
<dbReference type="EMBL" id="MLAK01000572">
    <property type="protein sequence ID" value="OHT12032.1"/>
    <property type="molecule type" value="Genomic_DNA"/>
</dbReference>
<dbReference type="GeneID" id="94834746"/>
<name>A0A1J4KM70_9EUKA</name>
<evidence type="ECO:0000313" key="1">
    <source>
        <dbReference type="EMBL" id="OHT12032.1"/>
    </source>
</evidence>
<keyword evidence="2" id="KW-1185">Reference proteome</keyword>
<accession>A0A1J4KM70</accession>
<dbReference type="VEuPathDB" id="TrichDB:TRFO_18217"/>
<protein>
    <submittedName>
        <fullName evidence="1">Uncharacterized protein</fullName>
    </submittedName>
</protein>
<sequence>MINNPSLFADICKKAGTGFISGQGIAATVSLYHALFKAPSGKELDDFIHHFKRNSRLDGVAMATWSILNTLIEPMIEDKIQSKQMQSIVSGALSSAVMSIRNGSVDVMKNAVSGAAQSLALNILGAGVEVALKPLDLVMMKNVDSKFFADRAEAVFRPPTEAISDVFLK</sequence>
<reference evidence="1" key="1">
    <citation type="submission" date="2016-10" db="EMBL/GenBank/DDBJ databases">
        <authorList>
            <person name="Benchimol M."/>
            <person name="Almeida L.G."/>
            <person name="Vasconcelos A.T."/>
            <person name="Perreira-Neves A."/>
            <person name="Rosa I.A."/>
            <person name="Tasca T."/>
            <person name="Bogo M.R."/>
            <person name="de Souza W."/>
        </authorList>
    </citation>
    <scope>NUCLEOTIDE SEQUENCE [LARGE SCALE GENOMIC DNA]</scope>
    <source>
        <strain evidence="1">K</strain>
    </source>
</reference>
<organism evidence="1 2">
    <name type="scientific">Tritrichomonas foetus</name>
    <dbReference type="NCBI Taxonomy" id="1144522"/>
    <lineage>
        <taxon>Eukaryota</taxon>
        <taxon>Metamonada</taxon>
        <taxon>Parabasalia</taxon>
        <taxon>Tritrichomonadida</taxon>
        <taxon>Tritrichomonadidae</taxon>
        <taxon>Tritrichomonas</taxon>
    </lineage>
</organism>
<dbReference type="AlphaFoldDB" id="A0A1J4KM70"/>
<dbReference type="Proteomes" id="UP000179807">
    <property type="component" value="Unassembled WGS sequence"/>
</dbReference>
<comment type="caution">
    <text evidence="1">The sequence shown here is derived from an EMBL/GenBank/DDBJ whole genome shotgun (WGS) entry which is preliminary data.</text>
</comment>